<accession>A0A0C1MRG5</accession>
<gene>
    <name evidence="3" type="ORF">NF27_HE00160</name>
</gene>
<feature type="compositionally biased region" description="Low complexity" evidence="1">
    <location>
        <begin position="49"/>
        <end position="104"/>
    </location>
</feature>
<feature type="domain" description="J" evidence="2">
    <location>
        <begin position="1"/>
        <end position="37"/>
    </location>
</feature>
<evidence type="ECO:0000313" key="4">
    <source>
        <dbReference type="Proteomes" id="UP000031258"/>
    </source>
</evidence>
<dbReference type="CDD" id="cd06257">
    <property type="entry name" value="DnaJ"/>
    <property type="match status" value="1"/>
</dbReference>
<evidence type="ECO:0000259" key="2">
    <source>
        <dbReference type="PROSITE" id="PS50076"/>
    </source>
</evidence>
<dbReference type="Gene3D" id="1.10.287.110">
    <property type="entry name" value="DnaJ domain"/>
    <property type="match status" value="1"/>
</dbReference>
<feature type="region of interest" description="Disordered" evidence="1">
    <location>
        <begin position="49"/>
        <end position="106"/>
    </location>
</feature>
<dbReference type="Proteomes" id="UP000031258">
    <property type="component" value="Unassembled WGS sequence"/>
</dbReference>
<dbReference type="STRING" id="86105.NF27_HE00160"/>
<sequence>MKYHPDKGGDKAKFIEINNAKDVLTDPTLKYCYDTTCFTGFGSKHSYSSYKGSSYSGSSSSNKNSGNKNSDYGSYSKSSSSGNKGSSDNKSSDYSSYSKSSSGGNKQGDYKWEYKASCSSWYEKKLMCSGFDDVHVSSIFNSLSNKFSTILGKLYALATIHHTNYFTIKDSHCNVVAEISGNPGKFSKAYLDNFENLFIHHEGCRKSSSNNYILESSKALLASSIASMKNKYDIYSEYKHHIHAFNSAGEKVAEIKGDPMQFHTEYLKNFDMLYFAHEIIL</sequence>
<proteinExistence type="predicted"/>
<protein>
    <recommendedName>
        <fullName evidence="2">J domain-containing protein</fullName>
    </recommendedName>
</protein>
<dbReference type="InterPro" id="IPR036869">
    <property type="entry name" value="J_dom_sf"/>
</dbReference>
<reference evidence="3 4" key="1">
    <citation type="submission" date="2014-11" db="EMBL/GenBank/DDBJ databases">
        <title>A Rickettsiales Symbiont of Amoebae With Ancient Features.</title>
        <authorList>
            <person name="Schulz F."/>
            <person name="Martijn J."/>
            <person name="Wascher F."/>
            <person name="Kostanjsek R."/>
            <person name="Ettema T.J."/>
            <person name="Horn M."/>
        </authorList>
    </citation>
    <scope>NUCLEOTIDE SEQUENCE [LARGE SCALE GENOMIC DNA]</scope>
    <source>
        <strain evidence="3 4">UWC36</strain>
    </source>
</reference>
<name>A0A0C1MRG5_9RICK</name>
<organism evidence="3 4">
    <name type="scientific">Candidatus Jidaibacter acanthamoebae</name>
    <dbReference type="NCBI Taxonomy" id="86105"/>
    <lineage>
        <taxon>Bacteria</taxon>
        <taxon>Pseudomonadati</taxon>
        <taxon>Pseudomonadota</taxon>
        <taxon>Alphaproteobacteria</taxon>
        <taxon>Rickettsiales</taxon>
        <taxon>Candidatus Midichloriaceae</taxon>
        <taxon>Candidatus Jidaibacter</taxon>
    </lineage>
</organism>
<dbReference type="PROSITE" id="PS50076">
    <property type="entry name" value="DNAJ_2"/>
    <property type="match status" value="1"/>
</dbReference>
<dbReference type="EMBL" id="JSWE01000176">
    <property type="protein sequence ID" value="KIE04627.1"/>
    <property type="molecule type" value="Genomic_DNA"/>
</dbReference>
<evidence type="ECO:0000313" key="3">
    <source>
        <dbReference type="EMBL" id="KIE04627.1"/>
    </source>
</evidence>
<dbReference type="AlphaFoldDB" id="A0A0C1MRG5"/>
<keyword evidence="4" id="KW-1185">Reference proteome</keyword>
<dbReference type="SUPFAM" id="SSF46565">
    <property type="entry name" value="Chaperone J-domain"/>
    <property type="match status" value="1"/>
</dbReference>
<dbReference type="InterPro" id="IPR001623">
    <property type="entry name" value="DnaJ_domain"/>
</dbReference>
<comment type="caution">
    <text evidence="3">The sequence shown here is derived from an EMBL/GenBank/DDBJ whole genome shotgun (WGS) entry which is preliminary data.</text>
</comment>
<evidence type="ECO:0000256" key="1">
    <source>
        <dbReference type="SAM" id="MobiDB-lite"/>
    </source>
</evidence>